<proteinExistence type="predicted"/>
<dbReference type="GeneID" id="85452288"/>
<dbReference type="EMBL" id="JAHMHR010000070">
    <property type="protein sequence ID" value="KAK1658694.1"/>
    <property type="molecule type" value="Genomic_DNA"/>
</dbReference>
<gene>
    <name evidence="1" type="ORF">BDP55DRAFT_520117</name>
</gene>
<feature type="non-terminal residue" evidence="1">
    <location>
        <position position="1"/>
    </location>
</feature>
<name>A0AAJ0AA10_9PEZI</name>
<comment type="caution">
    <text evidence="1">The sequence shown here is derived from an EMBL/GenBank/DDBJ whole genome shotgun (WGS) entry which is preliminary data.</text>
</comment>
<sequence>LEKISLTEKKSEYADIRKQAEFLHMPVSKYHKEELVKEEQEVMDQLYRGWLRYWNKESREDYHNGMVGARRFYDFDDMLSYDMFGNTVRGSFKEHFDSIFPYWNDGNMEFKDIEITALSKEY</sequence>
<reference evidence="1" key="1">
    <citation type="submission" date="2021-06" db="EMBL/GenBank/DDBJ databases">
        <title>Comparative genomics, transcriptomics and evolutionary studies reveal genomic signatures of adaptation to plant cell wall in hemibiotrophic fungi.</title>
        <authorList>
            <consortium name="DOE Joint Genome Institute"/>
            <person name="Baroncelli R."/>
            <person name="Diaz J.F."/>
            <person name="Benocci T."/>
            <person name="Peng M."/>
            <person name="Battaglia E."/>
            <person name="Haridas S."/>
            <person name="Andreopoulos W."/>
            <person name="Labutti K."/>
            <person name="Pangilinan J."/>
            <person name="Floch G.L."/>
            <person name="Makela M.R."/>
            <person name="Henrissat B."/>
            <person name="Grigoriev I.V."/>
            <person name="Crouch J.A."/>
            <person name="De Vries R.P."/>
            <person name="Sukno S.A."/>
            <person name="Thon M.R."/>
        </authorList>
    </citation>
    <scope>NUCLEOTIDE SEQUENCE</scope>
    <source>
        <strain evidence="1">CBS 193.32</strain>
    </source>
</reference>
<feature type="non-terminal residue" evidence="1">
    <location>
        <position position="122"/>
    </location>
</feature>
<accession>A0AAJ0AA10</accession>
<dbReference type="Proteomes" id="UP001224890">
    <property type="component" value="Unassembled WGS sequence"/>
</dbReference>
<dbReference type="AlphaFoldDB" id="A0AAJ0AA10"/>
<protein>
    <submittedName>
        <fullName evidence="1">Uncharacterized protein</fullName>
    </submittedName>
</protein>
<evidence type="ECO:0000313" key="1">
    <source>
        <dbReference type="EMBL" id="KAK1658694.1"/>
    </source>
</evidence>
<evidence type="ECO:0000313" key="2">
    <source>
        <dbReference type="Proteomes" id="UP001224890"/>
    </source>
</evidence>
<keyword evidence="2" id="KW-1185">Reference proteome</keyword>
<organism evidence="1 2">
    <name type="scientific">Colletotrichum godetiae</name>
    <dbReference type="NCBI Taxonomy" id="1209918"/>
    <lineage>
        <taxon>Eukaryota</taxon>
        <taxon>Fungi</taxon>
        <taxon>Dikarya</taxon>
        <taxon>Ascomycota</taxon>
        <taxon>Pezizomycotina</taxon>
        <taxon>Sordariomycetes</taxon>
        <taxon>Hypocreomycetidae</taxon>
        <taxon>Glomerellales</taxon>
        <taxon>Glomerellaceae</taxon>
        <taxon>Colletotrichum</taxon>
        <taxon>Colletotrichum acutatum species complex</taxon>
    </lineage>
</organism>
<dbReference type="RefSeq" id="XP_060423458.1">
    <property type="nucleotide sequence ID" value="XM_060567762.1"/>
</dbReference>